<dbReference type="OrthoDB" id="1739747at2"/>
<gene>
    <name evidence="1" type="ORF">EHE19_010810</name>
</gene>
<evidence type="ECO:0000313" key="2">
    <source>
        <dbReference type="Proteomes" id="UP000306409"/>
    </source>
</evidence>
<dbReference type="KEGG" id="rher:EHE19_010810"/>
<dbReference type="RefSeq" id="WP_137695924.1">
    <property type="nucleotide sequence ID" value="NZ_CP061336.1"/>
</dbReference>
<name>A0A4U7JK38_9FIRM</name>
<reference evidence="1 2" key="1">
    <citation type="submission" date="2020-09" db="EMBL/GenBank/DDBJ databases">
        <title>Characterization and genome sequencing of Ruminiclostridium sp. nov. MA18.</title>
        <authorList>
            <person name="Rettenmaier R."/>
            <person name="Kowollik M.-L."/>
            <person name="Liebl W."/>
            <person name="Zverlov V."/>
        </authorList>
    </citation>
    <scope>NUCLEOTIDE SEQUENCE [LARGE SCALE GENOMIC DNA]</scope>
    <source>
        <strain evidence="1 2">MA18</strain>
    </source>
</reference>
<evidence type="ECO:0000313" key="1">
    <source>
        <dbReference type="EMBL" id="QNU65425.1"/>
    </source>
</evidence>
<dbReference type="InterPro" id="IPR017016">
    <property type="entry name" value="UCP033595"/>
</dbReference>
<dbReference type="AlphaFoldDB" id="A0A4U7JK38"/>
<protein>
    <submittedName>
        <fullName evidence="1">Uncharacterized protein</fullName>
    </submittedName>
</protein>
<organism evidence="1 2">
    <name type="scientific">Ruminiclostridium herbifermentans</name>
    <dbReference type="NCBI Taxonomy" id="2488810"/>
    <lineage>
        <taxon>Bacteria</taxon>
        <taxon>Bacillati</taxon>
        <taxon>Bacillota</taxon>
        <taxon>Clostridia</taxon>
        <taxon>Eubacteriales</taxon>
        <taxon>Oscillospiraceae</taxon>
        <taxon>Ruminiclostridium</taxon>
    </lineage>
</organism>
<keyword evidence="2" id="KW-1185">Reference proteome</keyword>
<dbReference type="Pfam" id="PF20124">
    <property type="entry name" value="DUF6514"/>
    <property type="match status" value="1"/>
</dbReference>
<accession>A0A4U7JK38</accession>
<proteinExistence type="predicted"/>
<sequence length="93" mass="10478">MELVCSKKLELDDTLECKSREITLEYFLLSSMCEGSCTYGIQINMTKDTGESETAIIQDVLVSRDDMIELIKLFHSNSVTPVSALDVIYDYIA</sequence>
<dbReference type="Proteomes" id="UP000306409">
    <property type="component" value="Chromosome"/>
</dbReference>
<dbReference type="EMBL" id="CP061336">
    <property type="protein sequence ID" value="QNU65425.1"/>
    <property type="molecule type" value="Genomic_DNA"/>
</dbReference>